<dbReference type="InterPro" id="IPR009768">
    <property type="entry name" value="MAP70"/>
</dbReference>
<feature type="coiled-coil region" evidence="7">
    <location>
        <begin position="223"/>
        <end position="365"/>
    </location>
</feature>
<keyword evidence="6" id="KW-0206">Cytoskeleton</keyword>
<organism evidence="8 9">
    <name type="scientific">Dendrobium catenatum</name>
    <dbReference type="NCBI Taxonomy" id="906689"/>
    <lineage>
        <taxon>Eukaryota</taxon>
        <taxon>Viridiplantae</taxon>
        <taxon>Streptophyta</taxon>
        <taxon>Embryophyta</taxon>
        <taxon>Tracheophyta</taxon>
        <taxon>Spermatophyta</taxon>
        <taxon>Magnoliopsida</taxon>
        <taxon>Liliopsida</taxon>
        <taxon>Asparagales</taxon>
        <taxon>Orchidaceae</taxon>
        <taxon>Epidendroideae</taxon>
        <taxon>Malaxideae</taxon>
        <taxon>Dendrobiinae</taxon>
        <taxon>Dendrobium</taxon>
    </lineage>
</organism>
<evidence type="ECO:0000313" key="9">
    <source>
        <dbReference type="Proteomes" id="UP000233837"/>
    </source>
</evidence>
<feature type="coiled-coil region" evidence="7">
    <location>
        <begin position="68"/>
        <end position="144"/>
    </location>
</feature>
<dbReference type="Pfam" id="PF07058">
    <property type="entry name" value="MAP70"/>
    <property type="match status" value="1"/>
</dbReference>
<evidence type="ECO:0000256" key="1">
    <source>
        <dbReference type="ARBA" id="ARBA00004245"/>
    </source>
</evidence>
<dbReference type="GO" id="GO:0008017">
    <property type="term" value="F:microtubule binding"/>
    <property type="evidence" value="ECO:0007669"/>
    <property type="project" value="InterPro"/>
</dbReference>
<keyword evidence="5 7" id="KW-0175">Coiled coil</keyword>
<evidence type="ECO:0000313" key="8">
    <source>
        <dbReference type="EMBL" id="PKU77792.1"/>
    </source>
</evidence>
<dbReference type="GO" id="GO:0007010">
    <property type="term" value="P:cytoskeleton organization"/>
    <property type="evidence" value="ECO:0007669"/>
    <property type="project" value="InterPro"/>
</dbReference>
<reference evidence="8 9" key="2">
    <citation type="journal article" date="2017" name="Nature">
        <title>The Apostasia genome and the evolution of orchids.</title>
        <authorList>
            <person name="Zhang G.Q."/>
            <person name="Liu K.W."/>
            <person name="Li Z."/>
            <person name="Lohaus R."/>
            <person name="Hsiao Y.Y."/>
            <person name="Niu S.C."/>
            <person name="Wang J.Y."/>
            <person name="Lin Y.C."/>
            <person name="Xu Q."/>
            <person name="Chen L.J."/>
            <person name="Yoshida K."/>
            <person name="Fujiwara S."/>
            <person name="Wang Z.W."/>
            <person name="Zhang Y.Q."/>
            <person name="Mitsuda N."/>
            <person name="Wang M."/>
            <person name="Liu G.H."/>
            <person name="Pecoraro L."/>
            <person name="Huang H.X."/>
            <person name="Xiao X.J."/>
            <person name="Lin M."/>
            <person name="Wu X.Y."/>
            <person name="Wu W.L."/>
            <person name="Chen Y.Y."/>
            <person name="Chang S.B."/>
            <person name="Sakamoto S."/>
            <person name="Ohme-Takagi M."/>
            <person name="Yagi M."/>
            <person name="Zeng S.J."/>
            <person name="Shen C.Y."/>
            <person name="Yeh C.M."/>
            <person name="Luo Y.B."/>
            <person name="Tsai W.C."/>
            <person name="Van de Peer Y."/>
            <person name="Liu Z.J."/>
        </authorList>
    </citation>
    <scope>NUCLEOTIDE SEQUENCE [LARGE SCALE GENOMIC DNA]</scope>
    <source>
        <tissue evidence="8">The whole plant</tissue>
    </source>
</reference>
<comment type="subcellular location">
    <subcellularLocation>
        <location evidence="1">Cytoplasm</location>
        <location evidence="1">Cytoskeleton</location>
    </subcellularLocation>
</comment>
<keyword evidence="3" id="KW-0963">Cytoplasm</keyword>
<feature type="coiled-coil region" evidence="7">
    <location>
        <begin position="557"/>
        <end position="591"/>
    </location>
</feature>
<reference evidence="8 9" key="1">
    <citation type="journal article" date="2016" name="Sci. Rep.">
        <title>The Dendrobium catenatum Lindl. genome sequence provides insights into polysaccharide synthase, floral development and adaptive evolution.</title>
        <authorList>
            <person name="Zhang G.Q."/>
            <person name="Xu Q."/>
            <person name="Bian C."/>
            <person name="Tsai W.C."/>
            <person name="Yeh C.M."/>
            <person name="Liu K.W."/>
            <person name="Yoshida K."/>
            <person name="Zhang L.S."/>
            <person name="Chang S.B."/>
            <person name="Chen F."/>
            <person name="Shi Y."/>
            <person name="Su Y.Y."/>
            <person name="Zhang Y.Q."/>
            <person name="Chen L.J."/>
            <person name="Yin Y."/>
            <person name="Lin M."/>
            <person name="Huang H."/>
            <person name="Deng H."/>
            <person name="Wang Z.W."/>
            <person name="Zhu S.L."/>
            <person name="Zhao X."/>
            <person name="Deng C."/>
            <person name="Niu S.C."/>
            <person name="Huang J."/>
            <person name="Wang M."/>
            <person name="Liu G.H."/>
            <person name="Yang H.J."/>
            <person name="Xiao X.J."/>
            <person name="Hsiao Y.Y."/>
            <person name="Wu W.L."/>
            <person name="Chen Y.Y."/>
            <person name="Mitsuda N."/>
            <person name="Ohme-Takagi M."/>
            <person name="Luo Y.B."/>
            <person name="Van de Peer Y."/>
            <person name="Liu Z.J."/>
        </authorList>
    </citation>
    <scope>NUCLEOTIDE SEQUENCE [LARGE SCALE GENOMIC DNA]</scope>
    <source>
        <tissue evidence="8">The whole plant</tissue>
    </source>
</reference>
<dbReference type="OrthoDB" id="2014495at2759"/>
<dbReference type="PANTHER" id="PTHR31246">
    <property type="entry name" value="MICROTUBULE-ASSOCIATED PROTEIN 70-2"/>
    <property type="match status" value="1"/>
</dbReference>
<dbReference type="Proteomes" id="UP000233837">
    <property type="component" value="Unassembled WGS sequence"/>
</dbReference>
<dbReference type="STRING" id="906689.A0A2I0WQ48"/>
<comment type="similarity">
    <text evidence="2">Belongs to the MAP70 family.</text>
</comment>
<evidence type="ECO:0000256" key="3">
    <source>
        <dbReference type="ARBA" id="ARBA00022490"/>
    </source>
</evidence>
<accession>A0A2I0WQ48</accession>
<keyword evidence="4" id="KW-0493">Microtubule</keyword>
<evidence type="ECO:0000256" key="6">
    <source>
        <dbReference type="ARBA" id="ARBA00023212"/>
    </source>
</evidence>
<sequence length="603" mass="67896">MMEENRRNQGLEELCGSDLASSFPVNMTMSAEVKPILAAKKRCPKILSLDEEEFMSLLHGSDPVKIELNRLENEVKDKDRELADANGEIKSLRLIERAKDKALAEVTEELEKMSGKLQASEAALEDKNLEIKRLTDEKKEALSAQFAAEATLRRVHAAQKDEELPPLEAILSPLEAEIKFLRQELTKVQDDNKALERLTKSKEVALLEAGREVQLANVKAALVDDLLNKNQELTKQNDICQEEYKILDRMHRQKIAEVEKLGQTIHELEEALLSGAAAANAVRDYQRQVNELKGEKKTLERTLSRVMVTENRVAAAIATEWKDANDKVIPAKQWIEERRILMGEMQQLRDKLAIAERAAKAEAQLKERFQLRLKVFEDGLKCSLRSGIRCEPRNTHNGLMRSLSEIGTDTSAGPLTNGTSMRKSFPVVKSMSLSSPTSAILKHAKGTSKSFDGGRSTEYDNCRTKTCGGACSINSLREERDILLLDEKSPDANKELFIGRSSIPTASMGEDFVSGVLYDILQKEVVCLRNACHEKDQYLKDKDNSIESLSKKVDTLHKAMEVETRKLRREKTAMEKEVASMRIEIEQEKKARRLKGMVANLQI</sequence>
<dbReference type="AlphaFoldDB" id="A0A2I0WQ48"/>
<evidence type="ECO:0000256" key="5">
    <source>
        <dbReference type="ARBA" id="ARBA00023054"/>
    </source>
</evidence>
<dbReference type="EMBL" id="KZ502486">
    <property type="protein sequence ID" value="PKU77792.1"/>
    <property type="molecule type" value="Genomic_DNA"/>
</dbReference>
<evidence type="ECO:0000256" key="7">
    <source>
        <dbReference type="SAM" id="Coils"/>
    </source>
</evidence>
<evidence type="ECO:0000256" key="4">
    <source>
        <dbReference type="ARBA" id="ARBA00022701"/>
    </source>
</evidence>
<proteinExistence type="inferred from homology"/>
<dbReference type="PANTHER" id="PTHR31246:SF32">
    <property type="entry name" value="MICROTUBULE-ASSOCIATED PROTEIN 70-1"/>
    <property type="match status" value="1"/>
</dbReference>
<evidence type="ECO:0000256" key="2">
    <source>
        <dbReference type="ARBA" id="ARBA00008825"/>
    </source>
</evidence>
<gene>
    <name evidence="8" type="primary">MAP70.1</name>
    <name evidence="8" type="ORF">MA16_Dca005624</name>
</gene>
<keyword evidence="9" id="KW-1185">Reference proteome</keyword>
<protein>
    <submittedName>
        <fullName evidence="8">Microtubule-associated protein 70-1</fullName>
    </submittedName>
</protein>
<dbReference type="GO" id="GO:0005874">
    <property type="term" value="C:microtubule"/>
    <property type="evidence" value="ECO:0007669"/>
    <property type="project" value="UniProtKB-KW"/>
</dbReference>
<name>A0A2I0WQ48_9ASPA</name>
<feature type="coiled-coil region" evidence="7">
    <location>
        <begin position="171"/>
        <end position="198"/>
    </location>
</feature>